<dbReference type="EMBL" id="CM055092">
    <property type="protein sequence ID" value="KAJ7568130.1"/>
    <property type="molecule type" value="Genomic_DNA"/>
</dbReference>
<protein>
    <submittedName>
        <fullName evidence="1">Uncharacterized protein</fullName>
    </submittedName>
</protein>
<evidence type="ECO:0000313" key="1">
    <source>
        <dbReference type="EMBL" id="KAJ7568130.1"/>
    </source>
</evidence>
<comment type="caution">
    <text evidence="1">The sequence shown here is derived from an EMBL/GenBank/DDBJ whole genome shotgun (WGS) entry which is preliminary data.</text>
</comment>
<sequence length="407" mass="46519">MSSGNAESENRDDGSSSRSLGATAELQDEAINEKQKQRQQKQLDYEVLEKGVAELLDKCKKLHDAASDHSSKVRGEAQALSQQALALDSQIKQLRLELISTLQKDDIAHDQAEKVEVDLYRARSMIYEGDVAALLPHKSNGLFLSLLLGPVNVRATRNDVRFKVKEEYNTYRDTTAILFLAFPCLLLFLRNVVWEGCFPAVPLQVYEVWLLFFYTSLALRENILRVNGSDIRPWWVYHHYCAMFTAVVCLTWRVQGEPNCSRKQHGVRLFLIWAVMQGVTMLLQNRYQRQRLYTRIALGKAGRMDVVWGETAGVKGQLWVLYPLLFILQGFEFFLGLLLLQKVFTENVSEWQRVVCGLLLLVMAVGNFLNTMATVVAKERIKNKMKKKGKQMLQRISSTNRPAKKSL</sequence>
<gene>
    <name evidence="1" type="ORF">O6H91_01G020000</name>
</gene>
<evidence type="ECO:0000313" key="2">
    <source>
        <dbReference type="Proteomes" id="UP001162992"/>
    </source>
</evidence>
<accession>A0ACC2ENY7</accession>
<name>A0ACC2ENY7_DIPCM</name>
<organism evidence="1 2">
    <name type="scientific">Diphasiastrum complanatum</name>
    <name type="common">Issler's clubmoss</name>
    <name type="synonym">Lycopodium complanatum</name>
    <dbReference type="NCBI Taxonomy" id="34168"/>
    <lineage>
        <taxon>Eukaryota</taxon>
        <taxon>Viridiplantae</taxon>
        <taxon>Streptophyta</taxon>
        <taxon>Embryophyta</taxon>
        <taxon>Tracheophyta</taxon>
        <taxon>Lycopodiopsida</taxon>
        <taxon>Lycopodiales</taxon>
        <taxon>Lycopodiaceae</taxon>
        <taxon>Lycopodioideae</taxon>
        <taxon>Diphasiastrum</taxon>
    </lineage>
</organism>
<proteinExistence type="predicted"/>
<keyword evidence="2" id="KW-1185">Reference proteome</keyword>
<dbReference type="Proteomes" id="UP001162992">
    <property type="component" value="Chromosome 1"/>
</dbReference>
<reference evidence="2" key="1">
    <citation type="journal article" date="2024" name="Proc. Natl. Acad. Sci. U.S.A.">
        <title>Extraordinary preservation of gene collinearity over three hundred million years revealed in homosporous lycophytes.</title>
        <authorList>
            <person name="Li C."/>
            <person name="Wickell D."/>
            <person name="Kuo L.Y."/>
            <person name="Chen X."/>
            <person name="Nie B."/>
            <person name="Liao X."/>
            <person name="Peng D."/>
            <person name="Ji J."/>
            <person name="Jenkins J."/>
            <person name="Williams M."/>
            <person name="Shu S."/>
            <person name="Plott C."/>
            <person name="Barry K."/>
            <person name="Rajasekar S."/>
            <person name="Grimwood J."/>
            <person name="Han X."/>
            <person name="Sun S."/>
            <person name="Hou Z."/>
            <person name="He W."/>
            <person name="Dai G."/>
            <person name="Sun C."/>
            <person name="Schmutz J."/>
            <person name="Leebens-Mack J.H."/>
            <person name="Li F.W."/>
            <person name="Wang L."/>
        </authorList>
    </citation>
    <scope>NUCLEOTIDE SEQUENCE [LARGE SCALE GENOMIC DNA]</scope>
    <source>
        <strain evidence="2">cv. PW_Plant_1</strain>
    </source>
</reference>